<dbReference type="Gene3D" id="1.10.510.10">
    <property type="entry name" value="Transferase(Phosphotransferase) domain 1"/>
    <property type="match status" value="1"/>
</dbReference>
<comment type="caution">
    <text evidence="9">The sequence shown here is derived from an EMBL/GenBank/DDBJ whole genome shotgun (WGS) entry which is preliminary data.</text>
</comment>
<dbReference type="PANTHER" id="PTHR43289:SF34">
    <property type="entry name" value="SERINE_THREONINE-PROTEIN KINASE YBDM-RELATED"/>
    <property type="match status" value="1"/>
</dbReference>
<feature type="transmembrane region" description="Helical" evidence="7">
    <location>
        <begin position="348"/>
        <end position="366"/>
    </location>
</feature>
<keyword evidence="2 5" id="KW-0547">Nucleotide-binding</keyword>
<feature type="transmembrane region" description="Helical" evidence="7">
    <location>
        <begin position="558"/>
        <end position="581"/>
    </location>
</feature>
<keyword evidence="7" id="KW-0812">Transmembrane</keyword>
<dbReference type="Gene3D" id="3.30.200.20">
    <property type="entry name" value="Phosphorylase Kinase, domain 1"/>
    <property type="match status" value="1"/>
</dbReference>
<dbReference type="PANTHER" id="PTHR43289">
    <property type="entry name" value="MITOGEN-ACTIVATED PROTEIN KINASE KINASE KINASE 20-RELATED"/>
    <property type="match status" value="1"/>
</dbReference>
<proteinExistence type="predicted"/>
<feature type="transmembrane region" description="Helical" evidence="7">
    <location>
        <begin position="647"/>
        <end position="668"/>
    </location>
</feature>
<evidence type="ECO:0000256" key="1">
    <source>
        <dbReference type="ARBA" id="ARBA00022679"/>
    </source>
</evidence>
<feature type="domain" description="Protein kinase" evidence="8">
    <location>
        <begin position="16"/>
        <end position="269"/>
    </location>
</feature>
<keyword evidence="10" id="KW-1185">Reference proteome</keyword>
<dbReference type="GO" id="GO:0004674">
    <property type="term" value="F:protein serine/threonine kinase activity"/>
    <property type="evidence" value="ECO:0007669"/>
    <property type="project" value="UniProtKB-KW"/>
</dbReference>
<dbReference type="PROSITE" id="PS00108">
    <property type="entry name" value="PROTEIN_KINASE_ST"/>
    <property type="match status" value="1"/>
</dbReference>
<dbReference type="GO" id="GO:0005524">
    <property type="term" value="F:ATP binding"/>
    <property type="evidence" value="ECO:0007669"/>
    <property type="project" value="UniProtKB-UniRule"/>
</dbReference>
<dbReference type="EMBL" id="QURH01000184">
    <property type="protein sequence ID" value="RFU41823.1"/>
    <property type="molecule type" value="Genomic_DNA"/>
</dbReference>
<evidence type="ECO:0000256" key="6">
    <source>
        <dbReference type="SAM" id="MobiDB-lite"/>
    </source>
</evidence>
<evidence type="ECO:0000313" key="9">
    <source>
        <dbReference type="EMBL" id="RFU41823.1"/>
    </source>
</evidence>
<dbReference type="AlphaFoldDB" id="A0A372JP73"/>
<evidence type="ECO:0000256" key="4">
    <source>
        <dbReference type="ARBA" id="ARBA00022840"/>
    </source>
</evidence>
<keyword evidence="7" id="KW-0472">Membrane</keyword>
<feature type="transmembrane region" description="Helical" evidence="7">
    <location>
        <begin position="593"/>
        <end position="616"/>
    </location>
</feature>
<keyword evidence="1" id="KW-0808">Transferase</keyword>
<feature type="region of interest" description="Disordered" evidence="6">
    <location>
        <begin position="270"/>
        <end position="331"/>
    </location>
</feature>
<feature type="transmembrane region" description="Helical" evidence="7">
    <location>
        <begin position="513"/>
        <end position="533"/>
    </location>
</feature>
<dbReference type="CDD" id="cd14014">
    <property type="entry name" value="STKc_PknB_like"/>
    <property type="match status" value="1"/>
</dbReference>
<evidence type="ECO:0000259" key="8">
    <source>
        <dbReference type="PROSITE" id="PS50011"/>
    </source>
</evidence>
<keyword evidence="7" id="KW-1133">Transmembrane helix</keyword>
<dbReference type="PROSITE" id="PS00107">
    <property type="entry name" value="PROTEIN_KINASE_ATP"/>
    <property type="match status" value="1"/>
</dbReference>
<accession>A0A372JP73</accession>
<feature type="transmembrane region" description="Helical" evidence="7">
    <location>
        <begin position="409"/>
        <end position="429"/>
    </location>
</feature>
<dbReference type="InterPro" id="IPR000719">
    <property type="entry name" value="Prot_kinase_dom"/>
</dbReference>
<feature type="transmembrane region" description="Helical" evidence="7">
    <location>
        <begin position="441"/>
        <end position="460"/>
    </location>
</feature>
<dbReference type="Pfam" id="PF00069">
    <property type="entry name" value="Pkinase"/>
    <property type="match status" value="1"/>
</dbReference>
<feature type="transmembrane region" description="Helical" evidence="7">
    <location>
        <begin position="480"/>
        <end position="501"/>
    </location>
</feature>
<keyword evidence="3 9" id="KW-0418">Kinase</keyword>
<dbReference type="InterPro" id="IPR017441">
    <property type="entry name" value="Protein_kinase_ATP_BS"/>
</dbReference>
<dbReference type="SMART" id="SM00220">
    <property type="entry name" value="S_TKc"/>
    <property type="match status" value="1"/>
</dbReference>
<evidence type="ECO:0000256" key="3">
    <source>
        <dbReference type="ARBA" id="ARBA00022777"/>
    </source>
</evidence>
<keyword evidence="4 5" id="KW-0067">ATP-binding</keyword>
<evidence type="ECO:0000256" key="5">
    <source>
        <dbReference type="PROSITE-ProRule" id="PRU10141"/>
    </source>
</evidence>
<sequence>MRESLRASDPRQVGRYRLERRLGSGGMGRVYLGRSPGGRPVAVKVVRPELAEDARFRERFAREVEAARKVGGFYTAQVVDADAGADPPWLVTAYVAGPSLHEAVTAHGPLPPAELAVLALGLAEGLEAIHAAGLVHRDLKPGNVVLAADGPRVIDFGIAHALDASHHSSAIVGTPAFMSPEQGRGDPVSPASDVFSFGSVLAFAATGESPFGSGPAHAVLYRIVHGEPDLSGLDASLPSGFGELIADCLDTDPDRRPSVPDLLARVSALTAESSPSASASPSTTRRLPAESDGPLSETSTSLVQPPSPLPRKEAAHTPSPPAAEPPSEDAEPLFLDRLLDEEERHRRIALLIVGLAAVLVVVSLFLPGFTDQAVHQHGVGRSGVPAATTTLEIHDSTFRVLFMGRTWSVLPGLCLLVALVGSLAALAHVPEYWALPAASTMACLAVVAGGVLLFMVQVPGTSYVPRASDRVVLDHPRTAIGLWLLMGVVVTVAVATSWFLTSTGPSRSSGLTYVLLTGAALQAVVFLLTLARFNSVEHPGAGVMLRVMDRGHPPGRGAMQLFVGEGLFYAFLAGALWLEQVSSSRTKKGARRFLALGCFGVHTVSLLVSIAATWFADSRSDVLNALAVNASMVRGAFGDHVAGTPGLASLLASALLWLTGLVAVIMLWSGRSVLVWRSDPDSGRPPERLGG</sequence>
<dbReference type="SUPFAM" id="SSF56112">
    <property type="entry name" value="Protein kinase-like (PK-like)"/>
    <property type="match status" value="1"/>
</dbReference>
<dbReference type="PROSITE" id="PS50011">
    <property type="entry name" value="PROTEIN_KINASE_DOM"/>
    <property type="match status" value="1"/>
</dbReference>
<dbReference type="OrthoDB" id="9762169at2"/>
<dbReference type="InterPro" id="IPR008271">
    <property type="entry name" value="Ser/Thr_kinase_AS"/>
</dbReference>
<evidence type="ECO:0000256" key="7">
    <source>
        <dbReference type="SAM" id="Phobius"/>
    </source>
</evidence>
<feature type="compositionally biased region" description="Low complexity" evidence="6">
    <location>
        <begin position="270"/>
        <end position="284"/>
    </location>
</feature>
<gene>
    <name evidence="9" type="ORF">DZF91_09830</name>
</gene>
<organism evidence="9 10">
    <name type="scientific">Actinomadura logoneensis</name>
    <dbReference type="NCBI Taxonomy" id="2293572"/>
    <lineage>
        <taxon>Bacteria</taxon>
        <taxon>Bacillati</taxon>
        <taxon>Actinomycetota</taxon>
        <taxon>Actinomycetes</taxon>
        <taxon>Streptosporangiales</taxon>
        <taxon>Thermomonosporaceae</taxon>
        <taxon>Actinomadura</taxon>
    </lineage>
</organism>
<dbReference type="RefSeq" id="WP_117357165.1">
    <property type="nucleotide sequence ID" value="NZ_QURH01000184.1"/>
</dbReference>
<dbReference type="InterPro" id="IPR011009">
    <property type="entry name" value="Kinase-like_dom_sf"/>
</dbReference>
<protein>
    <submittedName>
        <fullName evidence="9">Serine/threonine protein kinase</fullName>
    </submittedName>
</protein>
<evidence type="ECO:0000313" key="10">
    <source>
        <dbReference type="Proteomes" id="UP000261811"/>
    </source>
</evidence>
<evidence type="ECO:0000256" key="2">
    <source>
        <dbReference type="ARBA" id="ARBA00022741"/>
    </source>
</evidence>
<feature type="binding site" evidence="5">
    <location>
        <position position="44"/>
    </location>
    <ligand>
        <name>ATP</name>
        <dbReference type="ChEBI" id="CHEBI:30616"/>
    </ligand>
</feature>
<dbReference type="Proteomes" id="UP000261811">
    <property type="component" value="Unassembled WGS sequence"/>
</dbReference>
<name>A0A372JP73_9ACTN</name>
<keyword evidence="9" id="KW-0723">Serine/threonine-protein kinase</keyword>
<reference evidence="9 10" key="1">
    <citation type="submission" date="2018-08" db="EMBL/GenBank/DDBJ databases">
        <title>Actinomadura jelena sp. nov., a novel Actinomycete isolated from soil in Chad.</title>
        <authorList>
            <person name="Shi L."/>
        </authorList>
    </citation>
    <scope>NUCLEOTIDE SEQUENCE [LARGE SCALE GENOMIC DNA]</scope>
    <source>
        <strain evidence="9 10">NEAU-G17</strain>
    </source>
</reference>